<gene>
    <name evidence="1" type="ORF">BV22DRAFT_857825</name>
</gene>
<dbReference type="Proteomes" id="UP000790709">
    <property type="component" value="Unassembled WGS sequence"/>
</dbReference>
<keyword evidence="2" id="KW-1185">Reference proteome</keyword>
<comment type="caution">
    <text evidence="1">The sequence shown here is derived from an EMBL/GenBank/DDBJ whole genome shotgun (WGS) entry which is preliminary data.</text>
</comment>
<organism evidence="1 2">
    <name type="scientific">Leucogyrophana mollusca</name>
    <dbReference type="NCBI Taxonomy" id="85980"/>
    <lineage>
        <taxon>Eukaryota</taxon>
        <taxon>Fungi</taxon>
        <taxon>Dikarya</taxon>
        <taxon>Basidiomycota</taxon>
        <taxon>Agaricomycotina</taxon>
        <taxon>Agaricomycetes</taxon>
        <taxon>Agaricomycetidae</taxon>
        <taxon>Boletales</taxon>
        <taxon>Boletales incertae sedis</taxon>
        <taxon>Leucogyrophana</taxon>
    </lineage>
</organism>
<protein>
    <submittedName>
        <fullName evidence="1">Uncharacterized protein</fullName>
    </submittedName>
</protein>
<proteinExistence type="predicted"/>
<accession>A0ACB8B2W2</accession>
<name>A0ACB8B2W2_9AGAM</name>
<sequence>MFNDCSWPFKTSLLDRRPSLEAARHAQKESERHLRYLYKAPHGRSCLVLAPNSRVLLHLRPIGVVAAIYVALIILGCASNDRRTSNRFAQSISDHLFGICA</sequence>
<dbReference type="EMBL" id="MU266655">
    <property type="protein sequence ID" value="KAH7919488.1"/>
    <property type="molecule type" value="Genomic_DNA"/>
</dbReference>
<evidence type="ECO:0000313" key="2">
    <source>
        <dbReference type="Proteomes" id="UP000790709"/>
    </source>
</evidence>
<evidence type="ECO:0000313" key="1">
    <source>
        <dbReference type="EMBL" id="KAH7919488.1"/>
    </source>
</evidence>
<reference evidence="1" key="1">
    <citation type="journal article" date="2021" name="New Phytol.">
        <title>Evolutionary innovations through gain and loss of genes in the ectomycorrhizal Boletales.</title>
        <authorList>
            <person name="Wu G."/>
            <person name="Miyauchi S."/>
            <person name="Morin E."/>
            <person name="Kuo A."/>
            <person name="Drula E."/>
            <person name="Varga T."/>
            <person name="Kohler A."/>
            <person name="Feng B."/>
            <person name="Cao Y."/>
            <person name="Lipzen A."/>
            <person name="Daum C."/>
            <person name="Hundley H."/>
            <person name="Pangilinan J."/>
            <person name="Johnson J."/>
            <person name="Barry K."/>
            <person name="LaButti K."/>
            <person name="Ng V."/>
            <person name="Ahrendt S."/>
            <person name="Min B."/>
            <person name="Choi I.G."/>
            <person name="Park H."/>
            <person name="Plett J.M."/>
            <person name="Magnuson J."/>
            <person name="Spatafora J.W."/>
            <person name="Nagy L.G."/>
            <person name="Henrissat B."/>
            <person name="Grigoriev I.V."/>
            <person name="Yang Z.L."/>
            <person name="Xu J."/>
            <person name="Martin F.M."/>
        </authorList>
    </citation>
    <scope>NUCLEOTIDE SEQUENCE</scope>
    <source>
        <strain evidence="1">KUC20120723A-06</strain>
    </source>
</reference>